<evidence type="ECO:0000313" key="1">
    <source>
        <dbReference type="EnsemblPlants" id="MELO3C030929.2.1"/>
    </source>
</evidence>
<organism evidence="1">
    <name type="scientific">Cucumis melo</name>
    <name type="common">Muskmelon</name>
    <dbReference type="NCBI Taxonomy" id="3656"/>
    <lineage>
        <taxon>Eukaryota</taxon>
        <taxon>Viridiplantae</taxon>
        <taxon>Streptophyta</taxon>
        <taxon>Embryophyta</taxon>
        <taxon>Tracheophyta</taxon>
        <taxon>Spermatophyta</taxon>
        <taxon>Magnoliopsida</taxon>
        <taxon>eudicotyledons</taxon>
        <taxon>Gunneridae</taxon>
        <taxon>Pentapetalae</taxon>
        <taxon>rosids</taxon>
        <taxon>fabids</taxon>
        <taxon>Cucurbitales</taxon>
        <taxon>Cucurbitaceae</taxon>
        <taxon>Benincaseae</taxon>
        <taxon>Cucumis</taxon>
    </lineage>
</organism>
<dbReference type="EnsemblPlants" id="MELO3C030929.2.1">
    <property type="protein sequence ID" value="MELO3C030929.2.1"/>
    <property type="gene ID" value="MELO3C030929.2"/>
</dbReference>
<proteinExistence type="predicted"/>
<dbReference type="AlphaFoldDB" id="A0A9I9EA69"/>
<name>A0A9I9EA69_CUCME</name>
<reference evidence="1" key="1">
    <citation type="submission" date="2023-03" db="UniProtKB">
        <authorList>
            <consortium name="EnsemblPlants"/>
        </authorList>
    </citation>
    <scope>IDENTIFICATION</scope>
</reference>
<dbReference type="PANTHER" id="PTHR37173:SF1">
    <property type="entry name" value="PROLINE-RICH FAMILY PROTEIN"/>
    <property type="match status" value="1"/>
</dbReference>
<accession>A0A9I9EA69</accession>
<dbReference type="PANTHER" id="PTHR37173">
    <property type="entry name" value="HYDROXYPROLINE-RICH GLYCOPROTEIN FAMILY PROTEIN"/>
    <property type="match status" value="1"/>
</dbReference>
<sequence>MPVDSPLIPTNTTSAATSALTTTTTTTTVTPISFTLTAAATAPTTAAAATAAIARPLANQAPSRPISSIPQTHHLHYPSQALYQPQSIPVRTPNTQLPKLHQDASQAILYPVASSGRGFVPRPIRPLPVDQAVTLANPGGYPHRPVVTFPHRPIGSPHLDSMSHPMHMTRPPNLQQQLIPFSGSSISGSIKGAPNSSDPKAFPPSTICESNGCKEMRVRDDTLCVVRDRKVRITDGASLYALCRSWLRNGSQEESQCVMGDVNGTLFWEDENPKKGVSPSAVMKDNRVWGLRGNLLMYGPFRDLTSSLEPQYGSFLRSLPRPLPIAVAGAAPSQKKEVVKEEVDEEDKDEGSIEHLSTQELLKRHVRRAKKVRSRLREERLQRIERYKTRLALLLPPPIEQLRTDNVTGS</sequence>
<dbReference type="Gramene" id="MELO3C030929.2.1">
    <property type="protein sequence ID" value="MELO3C030929.2.1"/>
    <property type="gene ID" value="MELO3C030929.2"/>
</dbReference>
<protein>
    <submittedName>
        <fullName evidence="1">Uncharacterized protein</fullName>
    </submittedName>
</protein>